<organism evidence="1 2">
    <name type="scientific">Gossypium hirsutum</name>
    <name type="common">Upland cotton</name>
    <name type="synonym">Gossypium mexicanum</name>
    <dbReference type="NCBI Taxonomy" id="3635"/>
    <lineage>
        <taxon>Eukaryota</taxon>
        <taxon>Viridiplantae</taxon>
        <taxon>Streptophyta</taxon>
        <taxon>Embryophyta</taxon>
        <taxon>Tracheophyta</taxon>
        <taxon>Spermatophyta</taxon>
        <taxon>Magnoliopsida</taxon>
        <taxon>eudicotyledons</taxon>
        <taxon>Gunneridae</taxon>
        <taxon>Pentapetalae</taxon>
        <taxon>rosids</taxon>
        <taxon>malvids</taxon>
        <taxon>Malvales</taxon>
        <taxon>Malvaceae</taxon>
        <taxon>Malvoideae</taxon>
        <taxon>Gossypium</taxon>
    </lineage>
</organism>
<dbReference type="STRING" id="3635.A0A1U8NG41"/>
<dbReference type="PANTHER" id="PTHR35317:SF31">
    <property type="entry name" value="DUF4219 DOMAIN-CONTAINING PROTEIN"/>
    <property type="match status" value="1"/>
</dbReference>
<dbReference type="PANTHER" id="PTHR35317">
    <property type="entry name" value="OS04G0629600 PROTEIN"/>
    <property type="match status" value="1"/>
</dbReference>
<dbReference type="RefSeq" id="XP_016737975.1">
    <property type="nucleotide sequence ID" value="XM_016882486.1"/>
</dbReference>
<dbReference type="KEGG" id="ghi:107947998"/>
<proteinExistence type="predicted"/>
<dbReference type="AlphaFoldDB" id="A0A1U8NG41"/>
<protein>
    <recommendedName>
        <fullName evidence="3">DUF4219 domain-containing protein/UBN2 domain-containing protein</fullName>
    </recommendedName>
</protein>
<dbReference type="PaxDb" id="3635-A0A1U8NG41"/>
<reference evidence="2" key="2">
    <citation type="submission" date="2025-08" db="UniProtKB">
        <authorList>
            <consortium name="RefSeq"/>
        </authorList>
    </citation>
    <scope>IDENTIFICATION</scope>
</reference>
<accession>A0A1U8NG41</accession>
<evidence type="ECO:0000313" key="2">
    <source>
        <dbReference type="RefSeq" id="XP_016737975.1"/>
    </source>
</evidence>
<evidence type="ECO:0000313" key="1">
    <source>
        <dbReference type="Proteomes" id="UP000818029"/>
    </source>
</evidence>
<name>A0A1U8NG41_GOSHI</name>
<gene>
    <name evidence="2" type="primary">LOC107947998</name>
</gene>
<evidence type="ECO:0008006" key="3">
    <source>
        <dbReference type="Google" id="ProtNLM"/>
    </source>
</evidence>
<dbReference type="GeneID" id="107947998"/>
<reference evidence="1" key="1">
    <citation type="journal article" date="2020" name="Nat. Genet.">
        <title>Genomic diversifications of five Gossypium allopolyploid species and their impact on cotton improvement.</title>
        <authorList>
            <person name="Chen Z.J."/>
            <person name="Sreedasyam A."/>
            <person name="Ando A."/>
            <person name="Song Q."/>
            <person name="De Santiago L.M."/>
            <person name="Hulse-Kemp A.M."/>
            <person name="Ding M."/>
            <person name="Ye W."/>
            <person name="Kirkbride R.C."/>
            <person name="Jenkins J."/>
            <person name="Plott C."/>
            <person name="Lovell J."/>
            <person name="Lin Y.M."/>
            <person name="Vaughn R."/>
            <person name="Liu B."/>
            <person name="Simpson S."/>
            <person name="Scheffler B.E."/>
            <person name="Wen L."/>
            <person name="Saski C.A."/>
            <person name="Grover C.E."/>
            <person name="Hu G."/>
            <person name="Conover J.L."/>
            <person name="Carlson J.W."/>
            <person name="Shu S."/>
            <person name="Boston L.B."/>
            <person name="Williams M."/>
            <person name="Peterson D.G."/>
            <person name="McGee K."/>
            <person name="Jones D.C."/>
            <person name="Wendel J.F."/>
            <person name="Stelly D.M."/>
            <person name="Grimwood J."/>
            <person name="Schmutz J."/>
        </authorList>
    </citation>
    <scope>NUCLEOTIDE SEQUENCE [LARGE SCALE GENOMIC DNA]</scope>
    <source>
        <strain evidence="1">cv. TM-1</strain>
    </source>
</reference>
<dbReference type="Proteomes" id="UP000818029">
    <property type="component" value="Chromosome A04"/>
</dbReference>
<dbReference type="Pfam" id="PF14223">
    <property type="entry name" value="Retrotran_gag_2"/>
    <property type="match status" value="1"/>
</dbReference>
<sequence>MSFSPPPPVFVGENYNIWVVKMKTYLQAHDLWNVVLADIEQPPLRANLTIAQIKQHNEDTTKKYKAMSYLQNGVLDVIFTRIMTCNSPKQAWDRLKEEFQELDKTRQQQLINLIRDFENLKMKESGTIKQYVDKIMAIVNNIRLLGDEFSDKRIVEKVITLLEKYESKISSLEDSRDLSAIPLTELINALYA</sequence>
<keyword evidence="1" id="KW-1185">Reference proteome</keyword>